<keyword evidence="2" id="KW-1133">Transmembrane helix</keyword>
<feature type="compositionally biased region" description="Basic and acidic residues" evidence="1">
    <location>
        <begin position="93"/>
        <end position="102"/>
    </location>
</feature>
<gene>
    <name evidence="3" type="ORF">CLV91_0669</name>
</gene>
<dbReference type="EMBL" id="RBIQ01000007">
    <property type="protein sequence ID" value="RKR14591.1"/>
    <property type="molecule type" value="Genomic_DNA"/>
</dbReference>
<evidence type="ECO:0000313" key="3">
    <source>
        <dbReference type="EMBL" id="RKR14591.1"/>
    </source>
</evidence>
<accession>A0A495ED60</accession>
<reference evidence="3 4" key="1">
    <citation type="submission" date="2018-10" db="EMBL/GenBank/DDBJ databases">
        <title>Genomic Encyclopedia of Archaeal and Bacterial Type Strains, Phase II (KMG-II): from individual species to whole genera.</title>
        <authorList>
            <person name="Goeker M."/>
        </authorList>
    </citation>
    <scope>NUCLEOTIDE SEQUENCE [LARGE SCALE GENOMIC DNA]</scope>
    <source>
        <strain evidence="3 4">DSM 25230</strain>
    </source>
</reference>
<protein>
    <submittedName>
        <fullName evidence="3">Uncharacterized protein</fullName>
    </submittedName>
</protein>
<feature type="transmembrane region" description="Helical" evidence="2">
    <location>
        <begin position="20"/>
        <end position="44"/>
    </location>
</feature>
<keyword evidence="2" id="KW-0472">Membrane</keyword>
<dbReference type="Proteomes" id="UP000269412">
    <property type="component" value="Unassembled WGS sequence"/>
</dbReference>
<feature type="transmembrane region" description="Helical" evidence="2">
    <location>
        <begin position="56"/>
        <end position="78"/>
    </location>
</feature>
<proteinExistence type="predicted"/>
<evidence type="ECO:0000256" key="1">
    <source>
        <dbReference type="SAM" id="MobiDB-lite"/>
    </source>
</evidence>
<dbReference type="OrthoDB" id="1099872at2"/>
<sequence>MEQYIKHKIRSKNIGTIIGWVIFGIFAAIALAILLGYGIMWLWNWLMPELFGLATIGYWQAIGLFALSKILIGSIGCGSSSGSSRSKKNKPSSNKDDMNCNDFSKWKQYDKFWKEEGESAFNSYLNKDSVDKEQSEK</sequence>
<feature type="region of interest" description="Disordered" evidence="1">
    <location>
        <begin position="76"/>
        <end position="102"/>
    </location>
</feature>
<evidence type="ECO:0000256" key="2">
    <source>
        <dbReference type="SAM" id="Phobius"/>
    </source>
</evidence>
<dbReference type="RefSeq" id="WP_121063941.1">
    <property type="nucleotide sequence ID" value="NZ_RBIQ01000007.1"/>
</dbReference>
<comment type="caution">
    <text evidence="3">The sequence shown here is derived from an EMBL/GenBank/DDBJ whole genome shotgun (WGS) entry which is preliminary data.</text>
</comment>
<evidence type="ECO:0000313" key="4">
    <source>
        <dbReference type="Proteomes" id="UP000269412"/>
    </source>
</evidence>
<dbReference type="AlphaFoldDB" id="A0A495ED60"/>
<keyword evidence="2" id="KW-0812">Transmembrane</keyword>
<keyword evidence="4" id="KW-1185">Reference proteome</keyword>
<organism evidence="3 4">
    <name type="scientific">Maribacter vaceletii</name>
    <dbReference type="NCBI Taxonomy" id="1206816"/>
    <lineage>
        <taxon>Bacteria</taxon>
        <taxon>Pseudomonadati</taxon>
        <taxon>Bacteroidota</taxon>
        <taxon>Flavobacteriia</taxon>
        <taxon>Flavobacteriales</taxon>
        <taxon>Flavobacteriaceae</taxon>
        <taxon>Maribacter</taxon>
    </lineage>
</organism>
<name>A0A495ED60_9FLAO</name>